<protein>
    <submittedName>
        <fullName evidence="2">Uncharacterized protein</fullName>
    </submittedName>
</protein>
<dbReference type="Proteomes" id="UP001596915">
    <property type="component" value="Unassembled WGS sequence"/>
</dbReference>
<evidence type="ECO:0000313" key="3">
    <source>
        <dbReference type="Proteomes" id="UP001596915"/>
    </source>
</evidence>
<dbReference type="EMBL" id="JBHTGL010000008">
    <property type="protein sequence ID" value="MFD0628749.1"/>
    <property type="molecule type" value="Genomic_DNA"/>
</dbReference>
<sequence>MATARQYLSYTQGPRDSWEAPDRRLLRPTVPENRRRAHDVRSVLEGRGRRPFTDTW</sequence>
<gene>
    <name evidence="2" type="ORF">ACFQ2K_45140</name>
</gene>
<name>A0ABW2X4Z7_9ACTN</name>
<comment type="caution">
    <text evidence="2">The sequence shown here is derived from an EMBL/GenBank/DDBJ whole genome shotgun (WGS) entry which is preliminary data.</text>
</comment>
<organism evidence="2 3">
    <name type="scientific">Streptomyces sanglieri</name>
    <dbReference type="NCBI Taxonomy" id="193460"/>
    <lineage>
        <taxon>Bacteria</taxon>
        <taxon>Bacillati</taxon>
        <taxon>Actinomycetota</taxon>
        <taxon>Actinomycetes</taxon>
        <taxon>Kitasatosporales</taxon>
        <taxon>Streptomycetaceae</taxon>
        <taxon>Streptomyces</taxon>
    </lineage>
</organism>
<feature type="compositionally biased region" description="Basic and acidic residues" evidence="1">
    <location>
        <begin position="16"/>
        <end position="25"/>
    </location>
</feature>
<evidence type="ECO:0000313" key="2">
    <source>
        <dbReference type="EMBL" id="MFD0628749.1"/>
    </source>
</evidence>
<reference evidence="3" key="1">
    <citation type="journal article" date="2019" name="Int. J. Syst. Evol. Microbiol.">
        <title>The Global Catalogue of Microorganisms (GCM) 10K type strain sequencing project: providing services to taxonomists for standard genome sequencing and annotation.</title>
        <authorList>
            <consortium name="The Broad Institute Genomics Platform"/>
            <consortium name="The Broad Institute Genome Sequencing Center for Infectious Disease"/>
            <person name="Wu L."/>
            <person name="Ma J."/>
        </authorList>
    </citation>
    <scope>NUCLEOTIDE SEQUENCE [LARGE SCALE GENOMIC DNA]</scope>
    <source>
        <strain evidence="3">JCM 12607</strain>
    </source>
</reference>
<feature type="compositionally biased region" description="Polar residues" evidence="1">
    <location>
        <begin position="1"/>
        <end position="14"/>
    </location>
</feature>
<keyword evidence="3" id="KW-1185">Reference proteome</keyword>
<accession>A0ABW2X4Z7</accession>
<evidence type="ECO:0000256" key="1">
    <source>
        <dbReference type="SAM" id="MobiDB-lite"/>
    </source>
</evidence>
<feature type="region of interest" description="Disordered" evidence="1">
    <location>
        <begin position="1"/>
        <end position="38"/>
    </location>
</feature>
<proteinExistence type="predicted"/>